<dbReference type="NCBIfam" id="TIGR01357">
    <property type="entry name" value="aroB"/>
    <property type="match status" value="1"/>
</dbReference>
<evidence type="ECO:0000256" key="5">
    <source>
        <dbReference type="ARBA" id="ARBA00004661"/>
    </source>
</evidence>
<comment type="pathway">
    <text evidence="5 18">Metabolic intermediate biosynthesis; chorismate biosynthesis; chorismate from D-erythrose 4-phosphate and phosphoenolpyruvate: step 2/7.</text>
</comment>
<dbReference type="Gene3D" id="1.20.1090.10">
    <property type="entry name" value="Dehydroquinate synthase-like - alpha domain"/>
    <property type="match status" value="1"/>
</dbReference>
<keyword evidence="17 18" id="KW-0170">Cobalt</keyword>
<dbReference type="UniPathway" id="UPA00053">
    <property type="reaction ID" value="UER00085"/>
</dbReference>
<keyword evidence="12 18" id="KW-0547">Nucleotide-binding</keyword>
<keyword evidence="13 18" id="KW-0862">Zinc</keyword>
<dbReference type="GO" id="GO:0008652">
    <property type="term" value="P:amino acid biosynthetic process"/>
    <property type="evidence" value="ECO:0007669"/>
    <property type="project" value="UniProtKB-KW"/>
</dbReference>
<comment type="cofactor">
    <cofactor evidence="18">
        <name>Co(2+)</name>
        <dbReference type="ChEBI" id="CHEBI:48828"/>
    </cofactor>
    <cofactor evidence="18">
        <name>Zn(2+)</name>
        <dbReference type="ChEBI" id="CHEBI:29105"/>
    </cofactor>
    <text evidence="18">Binds 1 divalent metal cation per subunit. Can use either Co(2+) or Zn(2+).</text>
</comment>
<dbReference type="InterPro" id="IPR030960">
    <property type="entry name" value="DHQS/DOIS_N"/>
</dbReference>
<keyword evidence="14 18" id="KW-0520">NAD</keyword>
<feature type="binding site" evidence="18">
    <location>
        <position position="267"/>
    </location>
    <ligand>
        <name>Zn(2+)</name>
        <dbReference type="ChEBI" id="CHEBI:29105"/>
    </ligand>
</feature>
<evidence type="ECO:0000256" key="4">
    <source>
        <dbReference type="ARBA" id="ARBA00004496"/>
    </source>
</evidence>
<dbReference type="GO" id="GO:0009423">
    <property type="term" value="P:chorismate biosynthetic process"/>
    <property type="evidence" value="ECO:0007669"/>
    <property type="project" value="UniProtKB-UniRule"/>
</dbReference>
<dbReference type="GO" id="GO:0000166">
    <property type="term" value="F:nucleotide binding"/>
    <property type="evidence" value="ECO:0007669"/>
    <property type="project" value="UniProtKB-KW"/>
</dbReference>
<feature type="domain" description="3-dehydroquinate synthase N-terminal" evidence="19">
    <location>
        <begin position="70"/>
        <end position="182"/>
    </location>
</feature>
<keyword evidence="9 18" id="KW-0963">Cytoplasm</keyword>
<evidence type="ECO:0000256" key="3">
    <source>
        <dbReference type="ARBA" id="ARBA00003485"/>
    </source>
</evidence>
<dbReference type="InterPro" id="IPR056179">
    <property type="entry name" value="DHQS_C"/>
</dbReference>
<dbReference type="Pfam" id="PF01761">
    <property type="entry name" value="DHQ_synthase"/>
    <property type="match status" value="1"/>
</dbReference>
<dbReference type="PANTHER" id="PTHR43622:SF7">
    <property type="entry name" value="3-DEHYDROQUINATE SYNTHASE, CHLOROPLASTIC"/>
    <property type="match status" value="1"/>
</dbReference>
<evidence type="ECO:0000256" key="6">
    <source>
        <dbReference type="ARBA" id="ARBA00005412"/>
    </source>
</evidence>
<comment type="cofactor">
    <cofactor evidence="2 18">
        <name>NAD(+)</name>
        <dbReference type="ChEBI" id="CHEBI:57540"/>
    </cofactor>
</comment>
<dbReference type="Pfam" id="PF24621">
    <property type="entry name" value="DHQS_C"/>
    <property type="match status" value="1"/>
</dbReference>
<dbReference type="InterPro" id="IPR030963">
    <property type="entry name" value="DHQ_synth_fam"/>
</dbReference>
<feature type="domain" description="3-dehydroquinate synthase C-terminal" evidence="20">
    <location>
        <begin position="184"/>
        <end position="327"/>
    </location>
</feature>
<dbReference type="EC" id="4.2.3.4" evidence="7 18"/>
<comment type="caution">
    <text evidence="21">The sequence shown here is derived from an EMBL/GenBank/DDBJ whole genome shotgun (WGS) entry which is preliminary data.</text>
</comment>
<dbReference type="GO" id="GO:0009073">
    <property type="term" value="P:aromatic amino acid family biosynthetic process"/>
    <property type="evidence" value="ECO:0007669"/>
    <property type="project" value="UniProtKB-KW"/>
</dbReference>
<dbReference type="SUPFAM" id="SSF56796">
    <property type="entry name" value="Dehydroquinate synthase-like"/>
    <property type="match status" value="1"/>
</dbReference>
<comment type="similarity">
    <text evidence="6 18">Belongs to the sugar phosphate cyclases superfamily. Dehydroquinate synthase family.</text>
</comment>
<comment type="catalytic activity">
    <reaction evidence="1 18">
        <text>7-phospho-2-dehydro-3-deoxy-D-arabino-heptonate = 3-dehydroquinate + phosphate</text>
        <dbReference type="Rhea" id="RHEA:21968"/>
        <dbReference type="ChEBI" id="CHEBI:32364"/>
        <dbReference type="ChEBI" id="CHEBI:43474"/>
        <dbReference type="ChEBI" id="CHEBI:58394"/>
        <dbReference type="EC" id="4.2.3.4"/>
    </reaction>
</comment>
<comment type="subcellular location">
    <subcellularLocation>
        <location evidence="4 18">Cytoplasm</location>
    </subcellularLocation>
</comment>
<dbReference type="GO" id="GO:0003856">
    <property type="term" value="F:3-dehydroquinate synthase activity"/>
    <property type="evidence" value="ECO:0007669"/>
    <property type="project" value="UniProtKB-UniRule"/>
</dbReference>
<feature type="binding site" evidence="18">
    <location>
        <position position="250"/>
    </location>
    <ligand>
        <name>Zn(2+)</name>
        <dbReference type="ChEBI" id="CHEBI:29105"/>
    </ligand>
</feature>
<keyword evidence="10 18" id="KW-0028">Amino-acid biosynthesis</keyword>
<feature type="binding site" evidence="18">
    <location>
        <position position="154"/>
    </location>
    <ligand>
        <name>NAD(+)</name>
        <dbReference type="ChEBI" id="CHEBI:57540"/>
    </ligand>
</feature>
<evidence type="ECO:0000256" key="8">
    <source>
        <dbReference type="ARBA" id="ARBA00017684"/>
    </source>
</evidence>
<evidence type="ECO:0000256" key="17">
    <source>
        <dbReference type="ARBA" id="ARBA00023285"/>
    </source>
</evidence>
<sequence>MSKTIQISLSRLAYQYSVQIGSGILTQGLKDLLHKEGEKQVMVITNEVVDSLYPQKIESCLPEGYVAAKLVLPDGEKTKNLETLSKIYDFLAQRGANRKSLLIAFGGGVIGDMGGFAAATYMRGINFIQVPTTLLSQVDSSIGGKTAVNHPLSKNSIGAFKQPLGTLIDVDFLATLADREFVAGYAELLKHALIADPYLNQMLKKQSLSALHQDPHLLIEVITRSCQVKANVVEQDEQENSVRALLNFGHTLGHFLETYTHYDRYLHGEAVLAGMDFAAFWSHQEGHLAPKDLAEVHRQLLAAQVVVKIPPVSKDRFLEIVGHDKKAQSQGVNFVALTALGSARIVPKVPLESLWQAYQAYLKGESPLILEEG</sequence>
<evidence type="ECO:0000256" key="7">
    <source>
        <dbReference type="ARBA" id="ARBA00013031"/>
    </source>
</evidence>
<dbReference type="EMBL" id="MFNF01000027">
    <property type="protein sequence ID" value="OGH01916.1"/>
    <property type="molecule type" value="Genomic_DNA"/>
</dbReference>
<name>A0A1F6GUU2_9PROT</name>
<feature type="binding site" evidence="18">
    <location>
        <begin position="108"/>
        <end position="112"/>
    </location>
    <ligand>
        <name>NAD(+)</name>
        <dbReference type="ChEBI" id="CHEBI:57540"/>
    </ligand>
</feature>
<evidence type="ECO:0000256" key="10">
    <source>
        <dbReference type="ARBA" id="ARBA00022605"/>
    </source>
</evidence>
<evidence type="ECO:0000256" key="11">
    <source>
        <dbReference type="ARBA" id="ARBA00022723"/>
    </source>
</evidence>
<feature type="binding site" evidence="18">
    <location>
        <position position="145"/>
    </location>
    <ligand>
        <name>NAD(+)</name>
        <dbReference type="ChEBI" id="CHEBI:57540"/>
    </ligand>
</feature>
<evidence type="ECO:0000256" key="18">
    <source>
        <dbReference type="HAMAP-Rule" id="MF_00110"/>
    </source>
</evidence>
<dbReference type="HAMAP" id="MF_00110">
    <property type="entry name" value="DHQ_synthase"/>
    <property type="match status" value="1"/>
</dbReference>
<feature type="binding site" evidence="18">
    <location>
        <begin position="132"/>
        <end position="133"/>
    </location>
    <ligand>
        <name>NAD(+)</name>
        <dbReference type="ChEBI" id="CHEBI:57540"/>
    </ligand>
</feature>
<evidence type="ECO:0000256" key="12">
    <source>
        <dbReference type="ARBA" id="ARBA00022741"/>
    </source>
</evidence>
<dbReference type="Gene3D" id="3.40.50.1970">
    <property type="match status" value="1"/>
</dbReference>
<feature type="binding site" evidence="18">
    <location>
        <position position="187"/>
    </location>
    <ligand>
        <name>Zn(2+)</name>
        <dbReference type="ChEBI" id="CHEBI:29105"/>
    </ligand>
</feature>
<dbReference type="PANTHER" id="PTHR43622">
    <property type="entry name" value="3-DEHYDROQUINATE SYNTHASE"/>
    <property type="match status" value="1"/>
</dbReference>
<keyword evidence="11 18" id="KW-0479">Metal-binding</keyword>
<reference evidence="21 22" key="1">
    <citation type="journal article" date="2016" name="Nat. Commun.">
        <title>Thousands of microbial genomes shed light on interconnected biogeochemical processes in an aquifer system.</title>
        <authorList>
            <person name="Anantharaman K."/>
            <person name="Brown C.T."/>
            <person name="Hug L.A."/>
            <person name="Sharon I."/>
            <person name="Castelle C.J."/>
            <person name="Probst A.J."/>
            <person name="Thomas B.C."/>
            <person name="Singh A."/>
            <person name="Wilkins M.J."/>
            <person name="Karaoz U."/>
            <person name="Brodie E.L."/>
            <person name="Williams K.H."/>
            <person name="Hubbard S.S."/>
            <person name="Banfield J.F."/>
        </authorList>
    </citation>
    <scope>NUCLEOTIDE SEQUENCE [LARGE SCALE GENOMIC DNA]</scope>
</reference>
<proteinExistence type="inferred from homology"/>
<evidence type="ECO:0000256" key="16">
    <source>
        <dbReference type="ARBA" id="ARBA00023239"/>
    </source>
</evidence>
<evidence type="ECO:0000256" key="14">
    <source>
        <dbReference type="ARBA" id="ARBA00023027"/>
    </source>
</evidence>
<dbReference type="InterPro" id="IPR050071">
    <property type="entry name" value="Dehydroquinate_synthase"/>
</dbReference>
<evidence type="ECO:0000313" key="22">
    <source>
        <dbReference type="Proteomes" id="UP000177583"/>
    </source>
</evidence>
<dbReference type="FunFam" id="3.40.50.1970:FF:000001">
    <property type="entry name" value="3-dehydroquinate synthase"/>
    <property type="match status" value="1"/>
</dbReference>
<dbReference type="AlphaFoldDB" id="A0A1F6GUU2"/>
<evidence type="ECO:0000256" key="1">
    <source>
        <dbReference type="ARBA" id="ARBA00001393"/>
    </source>
</evidence>
<feature type="binding site" evidence="18">
    <location>
        <begin position="172"/>
        <end position="175"/>
    </location>
    <ligand>
        <name>NAD(+)</name>
        <dbReference type="ChEBI" id="CHEBI:57540"/>
    </ligand>
</feature>
<dbReference type="InterPro" id="IPR016037">
    <property type="entry name" value="DHQ_synth_AroB"/>
</dbReference>
<keyword evidence="15 18" id="KW-0057">Aromatic amino acid biosynthesis</keyword>
<comment type="function">
    <text evidence="3 18">Catalyzes the conversion of 3-deoxy-D-arabino-heptulosonate 7-phosphate (DAHP) to dehydroquinate (DHQ).</text>
</comment>
<organism evidence="21 22">
    <name type="scientific">Candidatus Lambdaproteobacteria bacterium RIFOXYD2_FULL_56_26</name>
    <dbReference type="NCBI Taxonomy" id="1817773"/>
    <lineage>
        <taxon>Bacteria</taxon>
        <taxon>Pseudomonadati</taxon>
        <taxon>Pseudomonadota</taxon>
        <taxon>Candidatus Lambdaproteobacteria</taxon>
    </lineage>
</organism>
<accession>A0A1F6GUU2</accession>
<gene>
    <name evidence="18" type="primary">aroB</name>
    <name evidence="21" type="ORF">A2557_04895</name>
</gene>
<dbReference type="GO" id="GO:0005737">
    <property type="term" value="C:cytoplasm"/>
    <property type="evidence" value="ECO:0007669"/>
    <property type="project" value="UniProtKB-SubCell"/>
</dbReference>
<dbReference type="PIRSF" id="PIRSF001455">
    <property type="entry name" value="DHQ_synth"/>
    <property type="match status" value="1"/>
</dbReference>
<evidence type="ECO:0000256" key="9">
    <source>
        <dbReference type="ARBA" id="ARBA00022490"/>
    </source>
</evidence>
<dbReference type="GO" id="GO:0046872">
    <property type="term" value="F:metal ion binding"/>
    <property type="evidence" value="ECO:0007669"/>
    <property type="project" value="UniProtKB-KW"/>
</dbReference>
<feature type="binding site" evidence="18">
    <location>
        <begin position="74"/>
        <end position="79"/>
    </location>
    <ligand>
        <name>NAD(+)</name>
        <dbReference type="ChEBI" id="CHEBI:57540"/>
    </ligand>
</feature>
<evidence type="ECO:0000256" key="13">
    <source>
        <dbReference type="ARBA" id="ARBA00022833"/>
    </source>
</evidence>
<evidence type="ECO:0000259" key="19">
    <source>
        <dbReference type="Pfam" id="PF01761"/>
    </source>
</evidence>
<keyword evidence="16 18" id="KW-0456">Lyase</keyword>
<evidence type="ECO:0000259" key="20">
    <source>
        <dbReference type="Pfam" id="PF24621"/>
    </source>
</evidence>
<evidence type="ECO:0000313" key="21">
    <source>
        <dbReference type="EMBL" id="OGH01916.1"/>
    </source>
</evidence>
<evidence type="ECO:0000256" key="2">
    <source>
        <dbReference type="ARBA" id="ARBA00001911"/>
    </source>
</evidence>
<evidence type="ECO:0000256" key="15">
    <source>
        <dbReference type="ARBA" id="ARBA00023141"/>
    </source>
</evidence>
<dbReference type="CDD" id="cd08195">
    <property type="entry name" value="DHQS"/>
    <property type="match status" value="1"/>
</dbReference>
<dbReference type="Proteomes" id="UP000177583">
    <property type="component" value="Unassembled WGS sequence"/>
</dbReference>
<protein>
    <recommendedName>
        <fullName evidence="8 18">3-dehydroquinate synthase</fullName>
        <shortName evidence="18">DHQS</shortName>
        <ecNumber evidence="7 18">4.2.3.4</ecNumber>
    </recommendedName>
</protein>